<evidence type="ECO:0000259" key="11">
    <source>
        <dbReference type="Pfam" id="PF08436"/>
    </source>
</evidence>
<evidence type="ECO:0000256" key="2">
    <source>
        <dbReference type="ARBA" id="ARBA00006825"/>
    </source>
</evidence>
<evidence type="ECO:0000256" key="7">
    <source>
        <dbReference type="ARBA" id="ARBA00023229"/>
    </source>
</evidence>
<comment type="function">
    <text evidence="9">Catalyzes the NADPH-dependent rearrangement and reduction of 1-deoxy-D-xylulose-5-phosphate (DXP) to 2-C-methyl-D-erythritol 4-phosphate (MEP).</text>
</comment>
<dbReference type="PANTHER" id="PTHR30525">
    <property type="entry name" value="1-DEOXY-D-XYLULOSE 5-PHOSPHATE REDUCTOISOMERASE"/>
    <property type="match status" value="1"/>
</dbReference>
<feature type="binding site" evidence="9">
    <location>
        <position position="126"/>
    </location>
    <ligand>
        <name>NADPH</name>
        <dbReference type="ChEBI" id="CHEBI:57783"/>
    </ligand>
</feature>
<comment type="caution">
    <text evidence="9">Lacks conserved residue(s) required for the propagation of feature annotation.</text>
</comment>
<dbReference type="PIRSF" id="PIRSF006205">
    <property type="entry name" value="Dxp_reductismrs"/>
    <property type="match status" value="1"/>
</dbReference>
<dbReference type="SUPFAM" id="SSF55347">
    <property type="entry name" value="Glyceraldehyde-3-phosphate dehydrogenase-like, C-terminal domain"/>
    <property type="match status" value="1"/>
</dbReference>
<dbReference type="GO" id="GO:0030145">
    <property type="term" value="F:manganese ion binding"/>
    <property type="evidence" value="ECO:0007669"/>
    <property type="project" value="TreeGrafter"/>
</dbReference>
<dbReference type="Pfam" id="PF02670">
    <property type="entry name" value="DXP_reductoisom"/>
    <property type="match status" value="1"/>
</dbReference>
<dbReference type="Gene3D" id="3.40.50.720">
    <property type="entry name" value="NAD(P)-binding Rossmann-like Domain"/>
    <property type="match status" value="1"/>
</dbReference>
<evidence type="ECO:0000256" key="8">
    <source>
        <dbReference type="ARBA" id="ARBA00048543"/>
    </source>
</evidence>
<dbReference type="EC" id="1.1.1.267" evidence="9"/>
<evidence type="ECO:0000256" key="6">
    <source>
        <dbReference type="ARBA" id="ARBA00023211"/>
    </source>
</evidence>
<comment type="caution">
    <text evidence="13">The sequence shown here is derived from an EMBL/GenBank/DDBJ whole genome shotgun (WGS) entry which is preliminary data.</text>
</comment>
<dbReference type="EMBL" id="JAGSOJ010000003">
    <property type="protein sequence ID" value="MCM1991109.1"/>
    <property type="molecule type" value="Genomic_DNA"/>
</dbReference>
<keyword evidence="3 9" id="KW-0479">Metal-binding</keyword>
<comment type="catalytic activity">
    <reaction evidence="8">
        <text>2-C-methyl-D-erythritol 4-phosphate + NADP(+) = 1-deoxy-D-xylulose 5-phosphate + NADPH + H(+)</text>
        <dbReference type="Rhea" id="RHEA:13717"/>
        <dbReference type="ChEBI" id="CHEBI:15378"/>
        <dbReference type="ChEBI" id="CHEBI:57783"/>
        <dbReference type="ChEBI" id="CHEBI:57792"/>
        <dbReference type="ChEBI" id="CHEBI:58262"/>
        <dbReference type="ChEBI" id="CHEBI:58349"/>
        <dbReference type="EC" id="1.1.1.267"/>
    </reaction>
    <physiologicalReaction direction="right-to-left" evidence="8">
        <dbReference type="Rhea" id="RHEA:13719"/>
    </physiologicalReaction>
</comment>
<comment type="similarity">
    <text evidence="2 9">Belongs to the DXR family.</text>
</comment>
<feature type="binding site" evidence="9">
    <location>
        <position position="205"/>
    </location>
    <ligand>
        <name>NADPH</name>
        <dbReference type="ChEBI" id="CHEBI:57783"/>
    </ligand>
</feature>
<dbReference type="Pfam" id="PF13288">
    <property type="entry name" value="DXPR_C"/>
    <property type="match status" value="1"/>
</dbReference>
<evidence type="ECO:0000256" key="9">
    <source>
        <dbReference type="HAMAP-Rule" id="MF_00183"/>
    </source>
</evidence>
<dbReference type="InterPro" id="IPR036291">
    <property type="entry name" value="NAD(P)-bd_dom_sf"/>
</dbReference>
<dbReference type="GO" id="GO:0051484">
    <property type="term" value="P:isopentenyl diphosphate biosynthetic process, methylerythritol 4-phosphate pathway involved in terpenoid biosynthetic process"/>
    <property type="evidence" value="ECO:0007669"/>
    <property type="project" value="TreeGrafter"/>
</dbReference>
<keyword evidence="5 9" id="KW-0560">Oxidoreductase</keyword>
<feature type="binding site" evidence="9">
    <location>
        <position position="12"/>
    </location>
    <ligand>
        <name>NADPH</name>
        <dbReference type="ChEBI" id="CHEBI:57783"/>
    </ligand>
</feature>
<feature type="binding site" evidence="9">
    <location>
        <position position="124"/>
    </location>
    <ligand>
        <name>NADPH</name>
        <dbReference type="ChEBI" id="CHEBI:57783"/>
    </ligand>
</feature>
<dbReference type="FunFam" id="3.40.50.720:FF:000045">
    <property type="entry name" value="1-deoxy-D-xylulose 5-phosphate reductoisomerase"/>
    <property type="match status" value="1"/>
</dbReference>
<feature type="binding site" evidence="9">
    <location>
        <position position="176"/>
    </location>
    <ligand>
        <name>1-deoxy-D-xylulose 5-phosphate</name>
        <dbReference type="ChEBI" id="CHEBI:57792"/>
    </ligand>
</feature>
<feature type="binding site" evidence="9">
    <location>
        <position position="218"/>
    </location>
    <ligand>
        <name>1-deoxy-D-xylulose 5-phosphate</name>
        <dbReference type="ChEBI" id="CHEBI:57792"/>
    </ligand>
</feature>
<gene>
    <name evidence="9 13" type="primary">dxr</name>
    <name evidence="13" type="ORF">KDK92_15355</name>
</gene>
<feature type="binding site" evidence="9">
    <location>
        <position position="152"/>
    </location>
    <ligand>
        <name>Mn(2+)</name>
        <dbReference type="ChEBI" id="CHEBI:29035"/>
    </ligand>
</feature>
<feature type="binding site" evidence="9">
    <location>
        <position position="221"/>
    </location>
    <ligand>
        <name>Mn(2+)</name>
        <dbReference type="ChEBI" id="CHEBI:29035"/>
    </ligand>
</feature>
<dbReference type="InterPro" id="IPR013512">
    <property type="entry name" value="DXP_reductoisomerase_N"/>
</dbReference>
<dbReference type="RefSeq" id="WP_250860214.1">
    <property type="nucleotide sequence ID" value="NZ_JAGSOJ010000003.1"/>
</dbReference>
<dbReference type="InterPro" id="IPR036169">
    <property type="entry name" value="DXPR_C_sf"/>
</dbReference>
<dbReference type="Proteomes" id="UP001056429">
    <property type="component" value="Unassembled WGS sequence"/>
</dbReference>
<evidence type="ECO:0000256" key="5">
    <source>
        <dbReference type="ARBA" id="ARBA00023002"/>
    </source>
</evidence>
<feature type="binding site" evidence="9">
    <location>
        <position position="13"/>
    </location>
    <ligand>
        <name>NADPH</name>
        <dbReference type="ChEBI" id="CHEBI:57783"/>
    </ligand>
</feature>
<feature type="binding site" evidence="9">
    <location>
        <position position="151"/>
    </location>
    <ligand>
        <name>1-deoxy-D-xylulose 5-phosphate</name>
        <dbReference type="ChEBI" id="CHEBI:57792"/>
    </ligand>
</feature>
<feature type="binding site" evidence="9">
    <location>
        <position position="10"/>
    </location>
    <ligand>
        <name>NADPH</name>
        <dbReference type="ChEBI" id="CHEBI:57783"/>
    </ligand>
</feature>
<dbReference type="GO" id="GO:0070402">
    <property type="term" value="F:NADPH binding"/>
    <property type="evidence" value="ECO:0007669"/>
    <property type="project" value="InterPro"/>
</dbReference>
<evidence type="ECO:0000256" key="3">
    <source>
        <dbReference type="ARBA" id="ARBA00022723"/>
    </source>
</evidence>
<dbReference type="SUPFAM" id="SSF69055">
    <property type="entry name" value="1-deoxy-D-xylulose-5-phosphate reductoisomerase, C-terminal domain"/>
    <property type="match status" value="1"/>
</dbReference>
<dbReference type="PANTHER" id="PTHR30525:SF0">
    <property type="entry name" value="1-DEOXY-D-XYLULOSE 5-PHOSPHATE REDUCTOISOMERASE, CHLOROPLASTIC"/>
    <property type="match status" value="1"/>
</dbReference>
<feature type="binding site" evidence="9">
    <location>
        <position position="199"/>
    </location>
    <ligand>
        <name>1-deoxy-D-xylulose 5-phosphate</name>
        <dbReference type="ChEBI" id="CHEBI:57792"/>
    </ligand>
</feature>
<reference evidence="13" key="2">
    <citation type="submission" date="2021-04" db="EMBL/GenBank/DDBJ databases">
        <authorList>
            <person name="Dong X."/>
        </authorList>
    </citation>
    <scope>NUCLEOTIDE SEQUENCE</scope>
    <source>
        <strain evidence="13">ZWT</strain>
    </source>
</reference>
<keyword evidence="6 9" id="KW-0464">Manganese</keyword>
<feature type="binding site" evidence="9">
    <location>
        <position position="212"/>
    </location>
    <ligand>
        <name>1-deoxy-D-xylulose 5-phosphate</name>
        <dbReference type="ChEBI" id="CHEBI:57792"/>
    </ligand>
</feature>
<evidence type="ECO:0000259" key="12">
    <source>
        <dbReference type="Pfam" id="PF13288"/>
    </source>
</evidence>
<keyword evidence="4 9" id="KW-0521">NADP</keyword>
<feature type="binding site" evidence="9">
    <location>
        <position position="217"/>
    </location>
    <ligand>
        <name>1-deoxy-D-xylulose 5-phosphate</name>
        <dbReference type="ChEBI" id="CHEBI:57792"/>
    </ligand>
</feature>
<dbReference type="Gene3D" id="1.10.1740.10">
    <property type="match status" value="1"/>
</dbReference>
<dbReference type="InterPro" id="IPR013644">
    <property type="entry name" value="DXP_reductoisomerase_C"/>
</dbReference>
<dbReference type="SUPFAM" id="SSF51735">
    <property type="entry name" value="NAD(P)-binding Rossmann-fold domains"/>
    <property type="match status" value="1"/>
</dbReference>
<evidence type="ECO:0000256" key="4">
    <source>
        <dbReference type="ARBA" id="ARBA00022857"/>
    </source>
</evidence>
<evidence type="ECO:0000313" key="14">
    <source>
        <dbReference type="Proteomes" id="UP001056429"/>
    </source>
</evidence>
<proteinExistence type="inferred from homology"/>
<comment type="cofactor">
    <cofactor evidence="9">
        <name>Mg(2+)</name>
        <dbReference type="ChEBI" id="CHEBI:18420"/>
    </cofactor>
    <cofactor evidence="9">
        <name>Mn(2+)</name>
        <dbReference type="ChEBI" id="CHEBI:29035"/>
    </cofactor>
</comment>
<reference evidence="13" key="1">
    <citation type="journal article" date="2021" name="mSystems">
        <title>Bacteria and Archaea Synergistically Convert Glycine Betaine to Biogenic Methane in the Formosa Cold Seep of the South China Sea.</title>
        <authorList>
            <person name="Li L."/>
            <person name="Zhang W."/>
            <person name="Zhang S."/>
            <person name="Song L."/>
            <person name="Sun Q."/>
            <person name="Zhang H."/>
            <person name="Xiang H."/>
            <person name="Dong X."/>
        </authorList>
    </citation>
    <scope>NUCLEOTIDE SEQUENCE</scope>
    <source>
        <strain evidence="13">ZWT</strain>
    </source>
</reference>
<dbReference type="AlphaFoldDB" id="A0A9J6P5L9"/>
<dbReference type="NCBIfam" id="NF009114">
    <property type="entry name" value="PRK12464.1"/>
    <property type="match status" value="1"/>
</dbReference>
<keyword evidence="9" id="KW-0460">Magnesium</keyword>
<feature type="binding site" evidence="9">
    <location>
        <position position="150"/>
    </location>
    <ligand>
        <name>Mn(2+)</name>
        <dbReference type="ChEBI" id="CHEBI:29035"/>
    </ligand>
</feature>
<dbReference type="Pfam" id="PF08436">
    <property type="entry name" value="DXP_redisom_C"/>
    <property type="match status" value="1"/>
</dbReference>
<keyword evidence="7 9" id="KW-0414">Isoprene biosynthesis</keyword>
<evidence type="ECO:0000256" key="1">
    <source>
        <dbReference type="ARBA" id="ARBA00005094"/>
    </source>
</evidence>
<evidence type="ECO:0000259" key="10">
    <source>
        <dbReference type="Pfam" id="PF02670"/>
    </source>
</evidence>
<dbReference type="InterPro" id="IPR026877">
    <property type="entry name" value="DXPR_C"/>
</dbReference>
<evidence type="ECO:0000313" key="13">
    <source>
        <dbReference type="EMBL" id="MCM1991109.1"/>
    </source>
</evidence>
<dbReference type="GO" id="GO:0030604">
    <property type="term" value="F:1-deoxy-D-xylulose-5-phosphate reductoisomerase activity"/>
    <property type="evidence" value="ECO:0007669"/>
    <property type="project" value="UniProtKB-UniRule"/>
</dbReference>
<feature type="binding site" evidence="9">
    <location>
        <position position="221"/>
    </location>
    <ligand>
        <name>1-deoxy-D-xylulose 5-phosphate</name>
        <dbReference type="ChEBI" id="CHEBI:57792"/>
    </ligand>
</feature>
<feature type="domain" description="1-deoxy-D-xylulose 5-phosphate reductoisomerase N-terminal" evidence="10">
    <location>
        <begin position="5"/>
        <end position="132"/>
    </location>
</feature>
<comment type="pathway">
    <text evidence="1 9">Isoprenoid biosynthesis; isopentenyl diphosphate biosynthesis via DXP pathway; isopentenyl diphosphate from 1-deoxy-D-xylulose 5-phosphate: step 1/6.</text>
</comment>
<name>A0A9J6P5L9_9CLOT</name>
<feature type="domain" description="1-deoxy-D-xylulose 5-phosphate reductoisomerase C-terminal" evidence="11">
    <location>
        <begin position="146"/>
        <end position="229"/>
    </location>
</feature>
<protein>
    <recommendedName>
        <fullName evidence="9">1-deoxy-D-xylulose 5-phosphate reductoisomerase</fullName>
        <shortName evidence="9">DXP reductoisomerase</shortName>
        <ecNumber evidence="9">1.1.1.267</ecNumber>
    </recommendedName>
    <alternativeName>
        <fullName evidence="9">1-deoxyxylulose-5-phosphate reductoisomerase</fullName>
    </alternativeName>
    <alternativeName>
        <fullName evidence="9">2-C-methyl-D-erythritol 4-phosphate synthase</fullName>
    </alternativeName>
</protein>
<dbReference type="InterPro" id="IPR003821">
    <property type="entry name" value="DXP_reductoisomerase"/>
</dbReference>
<dbReference type="NCBIfam" id="TIGR00243">
    <property type="entry name" value="Dxr"/>
    <property type="match status" value="1"/>
</dbReference>
<feature type="domain" description="DXP reductoisomerase C-terminal" evidence="12">
    <location>
        <begin position="261"/>
        <end position="377"/>
    </location>
</feature>
<accession>A0A9J6P5L9</accession>
<sequence length="387" mass="43514">MKNVGIIGATGSIGSQTMEVLRENRKAFNLTGISSHSNYKKTIEIIEEFSPEVVVVTEDNAYDIIKDYCKDKNKKLSLYRGIESLEKVSEIKENDILVTSVVGMVGLKPTMKAIENGTTIALANKETLVAGGRHVMEAARRRNVDILPVDSEHNALFQCLQGEKREDIKRLHITASGGPFRGKKKEELINITPEDAVRHPKWNMGMKISVDSSTLMNKGLEVIEAHWLYGVDYDKINVVVHPESIIHSMVEYKDNSIIAQLSNPNMKLPIQYALTYPKRIDCNIKELNLFDIGQLTFERPDTDTFTCLKLAYQAGKASGNAGVILNTSNEVAVDLFLNGVIKYLEINEIVERCLNNYEYMSKPTLEDIIQIDKRIRKDLYGLYLGGK</sequence>
<keyword evidence="14" id="KW-1185">Reference proteome</keyword>
<feature type="binding site" evidence="9">
    <location>
        <position position="152"/>
    </location>
    <ligand>
        <name>1-deoxy-D-xylulose 5-phosphate</name>
        <dbReference type="ChEBI" id="CHEBI:57792"/>
    </ligand>
</feature>
<feature type="binding site" evidence="9">
    <location>
        <position position="38"/>
    </location>
    <ligand>
        <name>NADPH</name>
        <dbReference type="ChEBI" id="CHEBI:57783"/>
    </ligand>
</feature>
<feature type="binding site" evidence="9">
    <location>
        <position position="125"/>
    </location>
    <ligand>
        <name>1-deoxy-D-xylulose 5-phosphate</name>
        <dbReference type="ChEBI" id="CHEBI:57792"/>
    </ligand>
</feature>
<organism evidence="13 14">
    <name type="scientific">Oceanirhabdus seepicola</name>
    <dbReference type="NCBI Taxonomy" id="2828781"/>
    <lineage>
        <taxon>Bacteria</taxon>
        <taxon>Bacillati</taxon>
        <taxon>Bacillota</taxon>
        <taxon>Clostridia</taxon>
        <taxon>Eubacteriales</taxon>
        <taxon>Clostridiaceae</taxon>
        <taxon>Oceanirhabdus</taxon>
    </lineage>
</organism>
<feature type="binding site" evidence="9">
    <location>
        <position position="11"/>
    </location>
    <ligand>
        <name>NADPH</name>
        <dbReference type="ChEBI" id="CHEBI:57783"/>
    </ligand>
</feature>
<dbReference type="HAMAP" id="MF_00183">
    <property type="entry name" value="DXP_reductoisom"/>
    <property type="match status" value="1"/>
</dbReference>